<dbReference type="PROSITE" id="PS51755">
    <property type="entry name" value="OMPR_PHOB"/>
    <property type="match status" value="1"/>
</dbReference>
<dbReference type="InterPro" id="IPR001867">
    <property type="entry name" value="OmpR/PhoB-type_DNA-bd"/>
</dbReference>
<dbReference type="InterPro" id="IPR016032">
    <property type="entry name" value="Sig_transdc_resp-reg_C-effctor"/>
</dbReference>
<dbReference type="Gene3D" id="1.10.10.10">
    <property type="entry name" value="Winged helix-like DNA-binding domain superfamily/Winged helix DNA-binding domain"/>
    <property type="match status" value="1"/>
</dbReference>
<evidence type="ECO:0000256" key="7">
    <source>
        <dbReference type="SAM" id="MobiDB-lite"/>
    </source>
</evidence>
<dbReference type="PANTHER" id="PTHR35807">
    <property type="entry name" value="TRANSCRIPTIONAL REGULATOR REDD-RELATED"/>
    <property type="match status" value="1"/>
</dbReference>
<dbReference type="EMBL" id="FRBI01000018">
    <property type="protein sequence ID" value="SHN00096.1"/>
    <property type="molecule type" value="Genomic_DNA"/>
</dbReference>
<dbReference type="Proteomes" id="UP000184111">
    <property type="component" value="Unassembled WGS sequence"/>
</dbReference>
<evidence type="ECO:0000256" key="1">
    <source>
        <dbReference type="ARBA" id="ARBA00005820"/>
    </source>
</evidence>
<evidence type="ECO:0000256" key="6">
    <source>
        <dbReference type="PROSITE-ProRule" id="PRU01091"/>
    </source>
</evidence>
<proteinExistence type="inferred from homology"/>
<evidence type="ECO:0000256" key="4">
    <source>
        <dbReference type="ARBA" id="ARBA00023125"/>
    </source>
</evidence>
<dbReference type="GO" id="GO:0006355">
    <property type="term" value="P:regulation of DNA-templated transcription"/>
    <property type="evidence" value="ECO:0007669"/>
    <property type="project" value="InterPro"/>
</dbReference>
<evidence type="ECO:0000259" key="8">
    <source>
        <dbReference type="PROSITE" id="PS51755"/>
    </source>
</evidence>
<dbReference type="Pfam" id="PF00486">
    <property type="entry name" value="Trans_reg_C"/>
    <property type="match status" value="1"/>
</dbReference>
<dbReference type="GO" id="GO:0000160">
    <property type="term" value="P:phosphorelay signal transduction system"/>
    <property type="evidence" value="ECO:0007669"/>
    <property type="project" value="UniProtKB-KW"/>
</dbReference>
<feature type="compositionally biased region" description="Gly residues" evidence="7">
    <location>
        <begin position="258"/>
        <end position="267"/>
    </location>
</feature>
<dbReference type="Pfam" id="PF03704">
    <property type="entry name" value="BTAD"/>
    <property type="match status" value="1"/>
</dbReference>
<name>A0A1M7N930_9ACTN</name>
<dbReference type="CDD" id="cd15831">
    <property type="entry name" value="BTAD"/>
    <property type="match status" value="1"/>
</dbReference>
<keyword evidence="4 6" id="KW-0238">DNA-binding</keyword>
<accession>A0A1M7N930</accession>
<keyword evidence="2" id="KW-0902">Two-component regulatory system</keyword>
<dbReference type="SMART" id="SM00862">
    <property type="entry name" value="Trans_reg_C"/>
    <property type="match status" value="1"/>
</dbReference>
<dbReference type="SMART" id="SM01043">
    <property type="entry name" value="BTAD"/>
    <property type="match status" value="1"/>
</dbReference>
<dbReference type="PANTHER" id="PTHR35807:SF1">
    <property type="entry name" value="TRANSCRIPTIONAL REGULATOR REDD"/>
    <property type="match status" value="1"/>
</dbReference>
<dbReference type="Gene3D" id="1.25.40.10">
    <property type="entry name" value="Tetratricopeptide repeat domain"/>
    <property type="match status" value="1"/>
</dbReference>
<dbReference type="InterPro" id="IPR051677">
    <property type="entry name" value="AfsR-DnrI-RedD_regulator"/>
</dbReference>
<evidence type="ECO:0000256" key="2">
    <source>
        <dbReference type="ARBA" id="ARBA00023012"/>
    </source>
</evidence>
<protein>
    <submittedName>
        <fullName evidence="9">DNA-binding transcriptional activator of the SARP family</fullName>
    </submittedName>
</protein>
<reference evidence="9 10" key="1">
    <citation type="submission" date="2016-11" db="EMBL/GenBank/DDBJ databases">
        <authorList>
            <person name="Jaros S."/>
            <person name="Januszkiewicz K."/>
            <person name="Wedrychowicz H."/>
        </authorList>
    </citation>
    <scope>NUCLEOTIDE SEQUENCE [LARGE SCALE GENOMIC DNA]</scope>
    <source>
        <strain evidence="9 10">CGMCC 4.2025</strain>
    </source>
</reference>
<dbReference type="AlphaFoldDB" id="A0A1M7N930"/>
<dbReference type="GO" id="GO:0003677">
    <property type="term" value="F:DNA binding"/>
    <property type="evidence" value="ECO:0007669"/>
    <property type="project" value="UniProtKB-UniRule"/>
</dbReference>
<sequence length="267" mass="29078">MEFGVLGPLRVRDADRDHTPTAPKQRQLLSLLLLDAGKVVPAGTCVTELWGGSPPNSAAATLQSYVLSLRRMLTAMPSVGSAPAARRLLETRENGYSLVVPVDALDLERFRALARRGTALMHRDDRGASRLLRLALALWQGPALAGVPAGPVLAGRLRVLHEELLSVRTQRIDADLSLGRHRELLDELDALAAGQPAEEYVQVQYMLALYRSGHRDRALVVMARLRQVLRDELGLEPSSWVENLHHSMLEGGPPDRCGPGGADPPGR</sequence>
<evidence type="ECO:0000256" key="5">
    <source>
        <dbReference type="ARBA" id="ARBA00023163"/>
    </source>
</evidence>
<gene>
    <name evidence="9" type="ORF">SAMN05216499_1185</name>
</gene>
<dbReference type="RefSeq" id="WP_073501038.1">
    <property type="nucleotide sequence ID" value="NZ_FRBI01000018.1"/>
</dbReference>
<keyword evidence="3" id="KW-0805">Transcription regulation</keyword>
<organism evidence="9 10">
    <name type="scientific">Actinacidiphila paucisporea</name>
    <dbReference type="NCBI Taxonomy" id="310782"/>
    <lineage>
        <taxon>Bacteria</taxon>
        <taxon>Bacillati</taxon>
        <taxon>Actinomycetota</taxon>
        <taxon>Actinomycetes</taxon>
        <taxon>Kitasatosporales</taxon>
        <taxon>Streptomycetaceae</taxon>
        <taxon>Actinacidiphila</taxon>
    </lineage>
</organism>
<feature type="region of interest" description="Disordered" evidence="7">
    <location>
        <begin position="245"/>
        <end position="267"/>
    </location>
</feature>
<comment type="similarity">
    <text evidence="1">Belongs to the AfsR/DnrI/RedD regulatory family.</text>
</comment>
<keyword evidence="5" id="KW-0804">Transcription</keyword>
<feature type="domain" description="OmpR/PhoB-type" evidence="8">
    <location>
        <begin position="1"/>
        <end position="100"/>
    </location>
</feature>
<dbReference type="STRING" id="310782.SAMN05216499_1185"/>
<dbReference type="SUPFAM" id="SSF46894">
    <property type="entry name" value="C-terminal effector domain of the bipartite response regulators"/>
    <property type="match status" value="1"/>
</dbReference>
<dbReference type="InterPro" id="IPR005158">
    <property type="entry name" value="BTAD"/>
</dbReference>
<evidence type="ECO:0000313" key="9">
    <source>
        <dbReference type="EMBL" id="SHN00096.1"/>
    </source>
</evidence>
<dbReference type="InterPro" id="IPR011990">
    <property type="entry name" value="TPR-like_helical_dom_sf"/>
</dbReference>
<dbReference type="SUPFAM" id="SSF48452">
    <property type="entry name" value="TPR-like"/>
    <property type="match status" value="1"/>
</dbReference>
<dbReference type="InterPro" id="IPR036388">
    <property type="entry name" value="WH-like_DNA-bd_sf"/>
</dbReference>
<evidence type="ECO:0000256" key="3">
    <source>
        <dbReference type="ARBA" id="ARBA00023015"/>
    </source>
</evidence>
<dbReference type="OrthoDB" id="4336084at2"/>
<evidence type="ECO:0000313" key="10">
    <source>
        <dbReference type="Proteomes" id="UP000184111"/>
    </source>
</evidence>
<keyword evidence="10" id="KW-1185">Reference proteome</keyword>
<feature type="DNA-binding region" description="OmpR/PhoB-type" evidence="6">
    <location>
        <begin position="1"/>
        <end position="100"/>
    </location>
</feature>